<dbReference type="InterPro" id="IPR050311">
    <property type="entry name" value="ORC1/CDC6"/>
</dbReference>
<dbReference type="Proteomes" id="UP001212997">
    <property type="component" value="Unassembled WGS sequence"/>
</dbReference>
<evidence type="ECO:0000259" key="4">
    <source>
        <dbReference type="SMART" id="SM00382"/>
    </source>
</evidence>
<organism evidence="5 6">
    <name type="scientific">Meripilus lineatus</name>
    <dbReference type="NCBI Taxonomy" id="2056292"/>
    <lineage>
        <taxon>Eukaryota</taxon>
        <taxon>Fungi</taxon>
        <taxon>Dikarya</taxon>
        <taxon>Basidiomycota</taxon>
        <taxon>Agaricomycotina</taxon>
        <taxon>Agaricomycetes</taxon>
        <taxon>Polyporales</taxon>
        <taxon>Meripilaceae</taxon>
        <taxon>Meripilus</taxon>
    </lineage>
</organism>
<dbReference type="SUPFAM" id="SSF52540">
    <property type="entry name" value="P-loop containing nucleoside triphosphate hydrolases"/>
    <property type="match status" value="1"/>
</dbReference>
<sequence>MPVSTRGSVLGKRRVRSELSSSSSSSANESDECGLLTPDSTPSAKRVKVASPATDDGSNKENIPPFKMEVVNASPSNIRTPRALRRTSTAPDVSPSRRTPRRNASTSNLRTISTTPATSLSGLSLTTPPPSPPSILLPINARARALLRVTTNNAGAISGREKERDVIQGFVRSLLGPNPAIGKPSLYISGSPGSGKTALVTVILRELSSELAQSDTAIISLNCMALASVDALWARLVEVFEEDPVKTRNKTKSKPDECFRRLLTGSSRKYVLLLDELDNVASSAQSLTTLFNAVRKYSSQIRLIGIANTHTLTSISSSHSTASISVDTLHFTPYSSQQLLGVLRSRLSPLASVEHAESLEKFLPPPTLNLLSKKVAALTGDVRVVFEVLRRAIDLATSVVLALDSPTPSVTPSHVLQALKAFSPTTTSVPAISTPHASAPSKKASDSEVVAKVEGLGLQARLALLSLLLSHHRVQTGITTSGPSTPTTPRKSGKSLPVRSVASTSISIEESHLYAYYMSLLERSENQIFRPVSRSEFSDLIGILETVGLVTTSTTGKLPGSPSKSGRRCLLKSTTFGGGVGQSGGRELQFVAGLRIEEVSKGLGILSSTEGEATDIKEEEVRSIWQKEILQ</sequence>
<dbReference type="PANTHER" id="PTHR10763">
    <property type="entry name" value="CELL DIVISION CONTROL PROTEIN 6-RELATED"/>
    <property type="match status" value="1"/>
</dbReference>
<dbReference type="Gene3D" id="3.40.50.300">
    <property type="entry name" value="P-loop containing nucleotide triphosphate hydrolases"/>
    <property type="match status" value="1"/>
</dbReference>
<dbReference type="AlphaFoldDB" id="A0AAD5V6N6"/>
<evidence type="ECO:0000256" key="3">
    <source>
        <dbReference type="SAM" id="MobiDB-lite"/>
    </source>
</evidence>
<feature type="compositionally biased region" description="Polar residues" evidence="3">
    <location>
        <begin position="102"/>
        <end position="112"/>
    </location>
</feature>
<feature type="compositionally biased region" description="Low complexity" evidence="3">
    <location>
        <begin position="476"/>
        <end position="490"/>
    </location>
</feature>
<dbReference type="Pfam" id="PF13401">
    <property type="entry name" value="AAA_22"/>
    <property type="match status" value="1"/>
</dbReference>
<feature type="region of interest" description="Disordered" evidence="3">
    <location>
        <begin position="1"/>
        <end position="131"/>
    </location>
</feature>
<dbReference type="SMART" id="SM00382">
    <property type="entry name" value="AAA"/>
    <property type="match status" value="1"/>
</dbReference>
<dbReference type="CDD" id="cd00009">
    <property type="entry name" value="AAA"/>
    <property type="match status" value="1"/>
</dbReference>
<dbReference type="InterPro" id="IPR027417">
    <property type="entry name" value="P-loop_NTPase"/>
</dbReference>
<keyword evidence="2" id="KW-0235">DNA replication</keyword>
<dbReference type="GO" id="GO:0006270">
    <property type="term" value="P:DNA replication initiation"/>
    <property type="evidence" value="ECO:0007669"/>
    <property type="project" value="TreeGrafter"/>
</dbReference>
<name>A0AAD5V6N6_9APHY</name>
<proteinExistence type="inferred from homology"/>
<gene>
    <name evidence="5" type="ORF">NLI96_g3534</name>
</gene>
<dbReference type="GO" id="GO:0003688">
    <property type="term" value="F:DNA replication origin binding"/>
    <property type="evidence" value="ECO:0007669"/>
    <property type="project" value="TreeGrafter"/>
</dbReference>
<feature type="compositionally biased region" description="Low complexity" evidence="3">
    <location>
        <begin position="113"/>
        <end position="126"/>
    </location>
</feature>
<evidence type="ECO:0000313" key="6">
    <source>
        <dbReference type="Proteomes" id="UP001212997"/>
    </source>
</evidence>
<evidence type="ECO:0000313" key="5">
    <source>
        <dbReference type="EMBL" id="KAJ3487437.1"/>
    </source>
</evidence>
<feature type="region of interest" description="Disordered" evidence="3">
    <location>
        <begin position="476"/>
        <end position="496"/>
    </location>
</feature>
<feature type="domain" description="AAA+ ATPase" evidence="4">
    <location>
        <begin position="182"/>
        <end position="330"/>
    </location>
</feature>
<dbReference type="GO" id="GO:0005634">
    <property type="term" value="C:nucleus"/>
    <property type="evidence" value="ECO:0007669"/>
    <property type="project" value="TreeGrafter"/>
</dbReference>
<dbReference type="GO" id="GO:0033314">
    <property type="term" value="P:mitotic DNA replication checkpoint signaling"/>
    <property type="evidence" value="ECO:0007669"/>
    <property type="project" value="TreeGrafter"/>
</dbReference>
<dbReference type="PANTHER" id="PTHR10763:SF26">
    <property type="entry name" value="CELL DIVISION CONTROL PROTEIN 6 HOMOLOG"/>
    <property type="match status" value="1"/>
</dbReference>
<evidence type="ECO:0000256" key="2">
    <source>
        <dbReference type="ARBA" id="ARBA00022705"/>
    </source>
</evidence>
<dbReference type="InterPro" id="IPR049945">
    <property type="entry name" value="AAA_22"/>
</dbReference>
<reference evidence="5" key="1">
    <citation type="submission" date="2022-07" db="EMBL/GenBank/DDBJ databases">
        <title>Genome Sequence of Physisporinus lineatus.</title>
        <authorList>
            <person name="Buettner E."/>
        </authorList>
    </citation>
    <scope>NUCLEOTIDE SEQUENCE</scope>
    <source>
        <strain evidence="5">VT162</strain>
    </source>
</reference>
<dbReference type="Gene3D" id="1.10.8.60">
    <property type="match status" value="1"/>
</dbReference>
<dbReference type="InterPro" id="IPR003593">
    <property type="entry name" value="AAA+_ATPase"/>
</dbReference>
<evidence type="ECO:0000256" key="1">
    <source>
        <dbReference type="ARBA" id="ARBA00006184"/>
    </source>
</evidence>
<dbReference type="EMBL" id="JANAWD010000092">
    <property type="protein sequence ID" value="KAJ3487437.1"/>
    <property type="molecule type" value="Genomic_DNA"/>
</dbReference>
<comment type="similarity">
    <text evidence="1">Belongs to the CDC6/cdc18 family.</text>
</comment>
<comment type="caution">
    <text evidence="5">The sequence shown here is derived from an EMBL/GenBank/DDBJ whole genome shotgun (WGS) entry which is preliminary data.</text>
</comment>
<dbReference type="GO" id="GO:0016887">
    <property type="term" value="F:ATP hydrolysis activity"/>
    <property type="evidence" value="ECO:0007669"/>
    <property type="project" value="InterPro"/>
</dbReference>
<accession>A0AAD5V6N6</accession>
<keyword evidence="6" id="KW-1185">Reference proteome</keyword>
<protein>
    <recommendedName>
        <fullName evidence="4">AAA+ ATPase domain-containing protein</fullName>
    </recommendedName>
</protein>